<feature type="domain" description="RNA polymerase beta subunit protrusion" evidence="15">
    <location>
        <begin position="2"/>
        <end position="332"/>
    </location>
</feature>
<evidence type="ECO:0000256" key="9">
    <source>
        <dbReference type="ARBA" id="ARBA00048552"/>
    </source>
</evidence>
<evidence type="ECO:0000256" key="7">
    <source>
        <dbReference type="ARBA" id="ARBA00022833"/>
    </source>
</evidence>
<dbReference type="InterPro" id="IPR007641">
    <property type="entry name" value="RNA_pol_Rpb2_7"/>
</dbReference>
<dbReference type="Pfam" id="PF04567">
    <property type="entry name" value="RNA_pol_Rpb2_5"/>
    <property type="match status" value="1"/>
</dbReference>
<feature type="domain" description="RNA polymerase Rpb2" evidence="13">
    <location>
        <begin position="963"/>
        <end position="1046"/>
    </location>
</feature>
<evidence type="ECO:0000259" key="15">
    <source>
        <dbReference type="Pfam" id="PF04563"/>
    </source>
</evidence>
<name>A0A481YR19_9VIRU</name>
<dbReference type="InterPro" id="IPR037034">
    <property type="entry name" value="RNA_pol_Rpb2_2_sf"/>
</dbReference>
<evidence type="ECO:0000256" key="2">
    <source>
        <dbReference type="ARBA" id="ARBA00022478"/>
    </source>
</evidence>
<evidence type="ECO:0000256" key="1">
    <source>
        <dbReference type="ARBA" id="ARBA00006835"/>
    </source>
</evidence>
<evidence type="ECO:0000256" key="5">
    <source>
        <dbReference type="ARBA" id="ARBA00022723"/>
    </source>
</evidence>
<dbReference type="InterPro" id="IPR007120">
    <property type="entry name" value="DNA-dir_RNAP_su2_dom"/>
</dbReference>
<evidence type="ECO:0000259" key="17">
    <source>
        <dbReference type="Pfam" id="PF04566"/>
    </source>
</evidence>
<dbReference type="GO" id="GO:0003677">
    <property type="term" value="F:DNA binding"/>
    <property type="evidence" value="ECO:0007669"/>
    <property type="project" value="InterPro"/>
</dbReference>
<organism evidence="19">
    <name type="scientific">Iridovirus LCIVAC01</name>
    <dbReference type="NCBI Taxonomy" id="2506607"/>
    <lineage>
        <taxon>Viruses</taxon>
        <taxon>Varidnaviria</taxon>
        <taxon>Bamfordvirae</taxon>
        <taxon>Nucleocytoviricota</taxon>
        <taxon>Megaviricetes</taxon>
        <taxon>Pimascovirales</taxon>
        <taxon>Pimascovirales incertae sedis</taxon>
        <taxon>Iridoviridae</taxon>
    </lineage>
</organism>
<dbReference type="GO" id="GO:0008270">
    <property type="term" value="F:zinc ion binding"/>
    <property type="evidence" value="ECO:0007669"/>
    <property type="project" value="UniProtKB-KW"/>
</dbReference>
<dbReference type="InterPro" id="IPR014724">
    <property type="entry name" value="RNA_pol_RPB2_OB-fold"/>
</dbReference>
<feature type="domain" description="RNA polymerase Rpb2" evidence="14">
    <location>
        <begin position="123"/>
        <end position="305"/>
    </location>
</feature>
<dbReference type="InterPro" id="IPR015712">
    <property type="entry name" value="DNA-dir_RNA_pol_su2"/>
</dbReference>
<keyword evidence="2 11" id="KW-0240">DNA-directed RNA polymerase</keyword>
<dbReference type="InterPro" id="IPR007646">
    <property type="entry name" value="RNA_pol_Rpb2_4"/>
</dbReference>
<feature type="domain" description="RNA polymerase Rpb2" evidence="16">
    <location>
        <begin position="373"/>
        <end position="437"/>
    </location>
</feature>
<protein>
    <recommendedName>
        <fullName evidence="11">DNA-directed RNA polymerase subunit beta</fullName>
        <ecNumber evidence="11">2.7.7.6</ecNumber>
    </recommendedName>
</protein>
<dbReference type="Pfam" id="PF04565">
    <property type="entry name" value="RNA_pol_Rpb2_3"/>
    <property type="match status" value="1"/>
</dbReference>
<dbReference type="Gene3D" id="3.90.1100.10">
    <property type="match status" value="2"/>
</dbReference>
<feature type="domain" description="RNA polymerase Rpb2" evidence="17">
    <location>
        <begin position="470"/>
        <end position="531"/>
    </location>
</feature>
<dbReference type="InterPro" id="IPR007644">
    <property type="entry name" value="RNA_pol_bsu_protrusion"/>
</dbReference>
<evidence type="ECO:0000259" key="18">
    <source>
        <dbReference type="Pfam" id="PF04567"/>
    </source>
</evidence>
<keyword evidence="5" id="KW-0479">Metal-binding</keyword>
<dbReference type="InterPro" id="IPR007642">
    <property type="entry name" value="RNA_pol_Rpb2_2"/>
</dbReference>
<dbReference type="EMBL" id="MK500320">
    <property type="protein sequence ID" value="QBK85357.1"/>
    <property type="molecule type" value="Genomic_DNA"/>
</dbReference>
<evidence type="ECO:0000259" key="12">
    <source>
        <dbReference type="Pfam" id="PF00562"/>
    </source>
</evidence>
<feature type="domain" description="DNA-directed RNA polymerase subunit 2 hybrid-binding" evidence="12">
    <location>
        <begin position="595"/>
        <end position="961"/>
    </location>
</feature>
<comment type="function">
    <text evidence="11">DNA-dependent RNA polymerase catalyzes the transcription of DNA into RNA using the four ribonucleoside triphosphates as substrates.</text>
</comment>
<gene>
    <name evidence="19" type="ORF">LCIVAC01_01660</name>
</gene>
<dbReference type="Pfam" id="PF04561">
    <property type="entry name" value="RNA_pol_Rpb2_2"/>
    <property type="match status" value="1"/>
</dbReference>
<dbReference type="InterPro" id="IPR007645">
    <property type="entry name" value="RNA_pol_Rpb2_3"/>
</dbReference>
<keyword evidence="3 11" id="KW-0808">Transferase</keyword>
<feature type="domain" description="RNA polymerase Rpb2" evidence="18">
    <location>
        <begin position="545"/>
        <end position="587"/>
    </location>
</feature>
<dbReference type="InterPro" id="IPR007647">
    <property type="entry name" value="RNA_pol_Rpb2_5"/>
</dbReference>
<keyword evidence="7" id="KW-0862">Zinc</keyword>
<dbReference type="GO" id="GO:0006351">
    <property type="term" value="P:DNA-templated transcription"/>
    <property type="evidence" value="ECO:0007669"/>
    <property type="project" value="InterPro"/>
</dbReference>
<dbReference type="GO" id="GO:0003899">
    <property type="term" value="F:DNA-directed RNA polymerase activity"/>
    <property type="evidence" value="ECO:0007669"/>
    <property type="project" value="UniProtKB-EC"/>
</dbReference>
<dbReference type="PANTHER" id="PTHR20856">
    <property type="entry name" value="DNA-DIRECTED RNA POLYMERASE I SUBUNIT 2"/>
    <property type="match status" value="1"/>
</dbReference>
<evidence type="ECO:0000256" key="10">
    <source>
        <dbReference type="RuleBase" id="RU000434"/>
    </source>
</evidence>
<dbReference type="GO" id="GO:0000428">
    <property type="term" value="C:DNA-directed RNA polymerase complex"/>
    <property type="evidence" value="ECO:0007669"/>
    <property type="project" value="UniProtKB-KW"/>
</dbReference>
<dbReference type="PROSITE" id="PS01166">
    <property type="entry name" value="RNA_POL_BETA"/>
    <property type="match status" value="1"/>
</dbReference>
<dbReference type="CDD" id="cd00653">
    <property type="entry name" value="RNA_pol_B_RPB2"/>
    <property type="match status" value="1"/>
</dbReference>
<dbReference type="InterPro" id="IPR007121">
    <property type="entry name" value="RNA_pol_bsu_CS"/>
</dbReference>
<dbReference type="Pfam" id="PF04563">
    <property type="entry name" value="RNA_pol_Rpb2_1"/>
    <property type="match status" value="1"/>
</dbReference>
<evidence type="ECO:0000259" key="13">
    <source>
        <dbReference type="Pfam" id="PF04560"/>
    </source>
</evidence>
<evidence type="ECO:0000256" key="8">
    <source>
        <dbReference type="ARBA" id="ARBA00023163"/>
    </source>
</evidence>
<reference evidence="19" key="1">
    <citation type="journal article" date="2019" name="MBio">
        <title>Virus Genomes from Deep Sea Sediments Expand the Ocean Megavirome and Support Independent Origins of Viral Gigantism.</title>
        <authorList>
            <person name="Backstrom D."/>
            <person name="Yutin N."/>
            <person name="Jorgensen S.L."/>
            <person name="Dharamshi J."/>
            <person name="Homa F."/>
            <person name="Zaremba-Niedwiedzka K."/>
            <person name="Spang A."/>
            <person name="Wolf Y.I."/>
            <person name="Koonin E.V."/>
            <person name="Ettema T.J."/>
        </authorList>
    </citation>
    <scope>NUCLEOTIDE SEQUENCE</scope>
</reference>
<dbReference type="Gene3D" id="2.40.270.10">
    <property type="entry name" value="DNA-directed RNA polymerase, subunit 2, domain 6"/>
    <property type="match status" value="1"/>
</dbReference>
<keyword evidence="8 11" id="KW-0804">Transcription</keyword>
<evidence type="ECO:0000256" key="6">
    <source>
        <dbReference type="ARBA" id="ARBA00022771"/>
    </source>
</evidence>
<evidence type="ECO:0000256" key="11">
    <source>
        <dbReference type="RuleBase" id="RU363031"/>
    </source>
</evidence>
<keyword evidence="6" id="KW-0863">Zinc-finger</keyword>
<dbReference type="Pfam" id="PF04560">
    <property type="entry name" value="RNA_pol_Rpb2_7"/>
    <property type="match status" value="1"/>
</dbReference>
<comment type="similarity">
    <text evidence="1 10">Belongs to the RNA polymerase beta chain family.</text>
</comment>
<dbReference type="InterPro" id="IPR037033">
    <property type="entry name" value="DNA-dir_RNAP_su2_hyb_sf"/>
</dbReference>
<dbReference type="Gene3D" id="3.90.1800.10">
    <property type="entry name" value="RNA polymerase alpha subunit dimerisation domain"/>
    <property type="match status" value="1"/>
</dbReference>
<evidence type="ECO:0000259" key="16">
    <source>
        <dbReference type="Pfam" id="PF04565"/>
    </source>
</evidence>
<evidence type="ECO:0000313" key="19">
    <source>
        <dbReference type="EMBL" id="QBK85357.1"/>
    </source>
</evidence>
<dbReference type="GO" id="GO:0032549">
    <property type="term" value="F:ribonucleoside binding"/>
    <property type="evidence" value="ECO:0007669"/>
    <property type="project" value="InterPro"/>
</dbReference>
<dbReference type="Pfam" id="PF04566">
    <property type="entry name" value="RNA_pol_Rpb2_4"/>
    <property type="match status" value="1"/>
</dbReference>
<evidence type="ECO:0000256" key="3">
    <source>
        <dbReference type="ARBA" id="ARBA00022679"/>
    </source>
</evidence>
<dbReference type="SUPFAM" id="SSF64484">
    <property type="entry name" value="beta and beta-prime subunits of DNA dependent RNA-polymerase"/>
    <property type="match status" value="1"/>
</dbReference>
<dbReference type="EC" id="2.7.7.6" evidence="11"/>
<keyword evidence="4 11" id="KW-0548">Nucleotidyltransferase</keyword>
<evidence type="ECO:0000256" key="4">
    <source>
        <dbReference type="ARBA" id="ARBA00022695"/>
    </source>
</evidence>
<dbReference type="Gene3D" id="3.90.1110.10">
    <property type="entry name" value="RNA polymerase Rpb2, domain 2"/>
    <property type="match status" value="1"/>
</dbReference>
<sequence>MVSFKESYIDKPSIIEEDRSMHPITPNEARIRDLTYEALISVDISTELWKEDGDKKELLESKYFEKVSIARLPVMVRSCKCNIDKMNSKDLIELKECSYDSGGYFIIKGKERVIVAQERINYNQIYVFPQKSTNKYAYIAEIRSTSERTGHSVLIQAKIGDDGRNICFSLPYIQQDIPAGIVFHAMGFSDIESLILPCYRNEHKDQILKIKGLIKRIVREGWHIQDRNKALEYVGQYAMHTINKERRIQYSQQILENELLPHLGISSSIHERALFLGFMIRKLITTYLGFRPADDRDNVSNKRLETVGTLVGDLFKSLFKRFIKSLQQFLVKKPDIMIAIPRFNTITYKLRNCYSTGNWGLKKSSYIRTGVSQVLSRLSYGSTLSHLRRIVIPIGKEGKNTKIRQTHPSQFGFVCPVETPEGHSAGIVKNLALLSSVTIDVPKINVQEIVEDGPGFLSLLDGYRKATTKVIMNGIWLGVCKDHNMLLNYLKDMRERKLVHNTVGISYDKIDDELFVFTDAGRLFRPLFVIKNDTIPALEQKIWDWDYLVEEGYIKYVDSLEAEQSVIAMWPQNLGKKVKYDYCEIHPSMLLGVCGSTIPFPSHSQSPRNTYQASMGKKALGIYALSHSMRVDTITHTLHYPQKPLVSTVPGDFMGFSDMPSGINAIVAIACYTGFNQEDSVIMNKSAIERGLFRTTAYRTLLIQEQKRGSHSFEAIELPPNDIRNNSHNYRKLGRDGIIEPGMPVRKGDVLVGKVISKMSKSGDEEKKECSRVATIGEEGVVEKVFLTTNMDGYKLVRIKIRSVRIPEIGDKFASRSAQKGICGMVYRQEDLPFSRDGICPDILINPHAIPSRMTINQLMECVIGKASVLKGKFADSTPFTSSSKMETIKKICEGLKEFGFEDNGYETLYSGFTGEPIKAKIFMGPTYYQRLKHLVKDKIHSRSFGNVQMLTLQPVAGRSKQGGLRFGEMERDCMISHGAASFLRERLFDMSDPYQVRVCPQCGIMVNSINKCNACDEDNIVTVELPYAMKLLFQELMAMSIKIKLIPGA</sequence>
<accession>A0A481YR19</accession>
<dbReference type="Pfam" id="PF00562">
    <property type="entry name" value="RNA_pol_Rpb2_6"/>
    <property type="match status" value="1"/>
</dbReference>
<dbReference type="Gene3D" id="2.40.50.150">
    <property type="match status" value="1"/>
</dbReference>
<comment type="catalytic activity">
    <reaction evidence="9 11">
        <text>RNA(n) + a ribonucleoside 5'-triphosphate = RNA(n+1) + diphosphate</text>
        <dbReference type="Rhea" id="RHEA:21248"/>
        <dbReference type="Rhea" id="RHEA-COMP:14527"/>
        <dbReference type="Rhea" id="RHEA-COMP:17342"/>
        <dbReference type="ChEBI" id="CHEBI:33019"/>
        <dbReference type="ChEBI" id="CHEBI:61557"/>
        <dbReference type="ChEBI" id="CHEBI:140395"/>
        <dbReference type="EC" id="2.7.7.6"/>
    </reaction>
</comment>
<evidence type="ECO:0000259" key="14">
    <source>
        <dbReference type="Pfam" id="PF04561"/>
    </source>
</evidence>
<proteinExistence type="inferred from homology"/>